<feature type="compositionally biased region" description="Low complexity" evidence="1">
    <location>
        <begin position="448"/>
        <end position="473"/>
    </location>
</feature>
<organism evidence="3 4">
    <name type="scientific">Roseibium sediminicola</name>
    <dbReference type="NCBI Taxonomy" id="2933272"/>
    <lineage>
        <taxon>Bacteria</taxon>
        <taxon>Pseudomonadati</taxon>
        <taxon>Pseudomonadota</taxon>
        <taxon>Alphaproteobacteria</taxon>
        <taxon>Hyphomicrobiales</taxon>
        <taxon>Stappiaceae</taxon>
        <taxon>Roseibium</taxon>
    </lineage>
</organism>
<dbReference type="InterPro" id="IPR000253">
    <property type="entry name" value="FHA_dom"/>
</dbReference>
<feature type="region of interest" description="Disordered" evidence="1">
    <location>
        <begin position="105"/>
        <end position="142"/>
    </location>
</feature>
<dbReference type="InterPro" id="IPR046883">
    <property type="entry name" value="T6SS_FHA_C"/>
</dbReference>
<keyword evidence="4" id="KW-1185">Reference proteome</keyword>
<feature type="compositionally biased region" description="Pro residues" evidence="1">
    <location>
        <begin position="225"/>
        <end position="248"/>
    </location>
</feature>
<feature type="compositionally biased region" description="Polar residues" evidence="1">
    <location>
        <begin position="133"/>
        <end position="142"/>
    </location>
</feature>
<feature type="region of interest" description="Disordered" evidence="1">
    <location>
        <begin position="430"/>
        <end position="473"/>
    </location>
</feature>
<dbReference type="InterPro" id="IPR008984">
    <property type="entry name" value="SMAD_FHA_dom_sf"/>
</dbReference>
<evidence type="ECO:0000313" key="3">
    <source>
        <dbReference type="EMBL" id="MCK7613275.1"/>
    </source>
</evidence>
<dbReference type="Pfam" id="PF00498">
    <property type="entry name" value="FHA"/>
    <property type="match status" value="1"/>
</dbReference>
<feature type="compositionally biased region" description="Polar residues" evidence="1">
    <location>
        <begin position="189"/>
        <end position="206"/>
    </location>
</feature>
<dbReference type="RefSeq" id="WP_248154984.1">
    <property type="nucleotide sequence ID" value="NZ_JALNMJ010000009.1"/>
</dbReference>
<dbReference type="Pfam" id="PF20232">
    <property type="entry name" value="T6SS_FHA_C"/>
    <property type="match status" value="1"/>
</dbReference>
<feature type="domain" description="FHA" evidence="2">
    <location>
        <begin position="23"/>
        <end position="73"/>
    </location>
</feature>
<name>A0ABT0GVN2_9HYPH</name>
<accession>A0ABT0GVN2</accession>
<dbReference type="SMART" id="SM00240">
    <property type="entry name" value="FHA"/>
    <property type="match status" value="1"/>
</dbReference>
<comment type="caution">
    <text evidence="3">The sequence shown here is derived from an EMBL/GenBank/DDBJ whole genome shotgun (WGS) entry which is preliminary data.</text>
</comment>
<dbReference type="SUPFAM" id="SSF49879">
    <property type="entry name" value="SMAD/FHA domain"/>
    <property type="match status" value="1"/>
</dbReference>
<dbReference type="CDD" id="cd00060">
    <property type="entry name" value="FHA"/>
    <property type="match status" value="1"/>
</dbReference>
<proteinExistence type="predicted"/>
<protein>
    <submittedName>
        <fullName evidence="3">FHA domain-containing protein</fullName>
    </submittedName>
</protein>
<feature type="region of interest" description="Disordered" evidence="1">
    <location>
        <begin position="280"/>
        <end position="414"/>
    </location>
</feature>
<feature type="compositionally biased region" description="Pro residues" evidence="1">
    <location>
        <begin position="331"/>
        <end position="344"/>
    </location>
</feature>
<reference evidence="3" key="1">
    <citation type="submission" date="2022-04" db="EMBL/GenBank/DDBJ databases">
        <title>Roseibium sp. CAU 1639 isolated from mud.</title>
        <authorList>
            <person name="Kim W."/>
        </authorList>
    </citation>
    <scope>NUCLEOTIDE SEQUENCE</scope>
    <source>
        <strain evidence="3">CAU 1639</strain>
    </source>
</reference>
<feature type="compositionally biased region" description="Pro residues" evidence="1">
    <location>
        <begin position="431"/>
        <end position="447"/>
    </location>
</feature>
<feature type="compositionally biased region" description="Low complexity" evidence="1">
    <location>
        <begin position="299"/>
        <end position="314"/>
    </location>
</feature>
<dbReference type="EMBL" id="JALNMJ010000009">
    <property type="protein sequence ID" value="MCK7613275.1"/>
    <property type="molecule type" value="Genomic_DNA"/>
</dbReference>
<feature type="compositionally biased region" description="Pro residues" evidence="1">
    <location>
        <begin position="353"/>
        <end position="365"/>
    </location>
</feature>
<evidence type="ECO:0000256" key="1">
    <source>
        <dbReference type="SAM" id="MobiDB-lite"/>
    </source>
</evidence>
<evidence type="ECO:0000259" key="2">
    <source>
        <dbReference type="PROSITE" id="PS50006"/>
    </source>
</evidence>
<dbReference type="PROSITE" id="PS50006">
    <property type="entry name" value="FHA_DOMAIN"/>
    <property type="match status" value="1"/>
</dbReference>
<feature type="compositionally biased region" description="Pro residues" evidence="1">
    <location>
        <begin position="399"/>
        <end position="413"/>
    </location>
</feature>
<sequence>MTATLILVCETIGSQHRFGPNGGAFGRSRKCDWVLPDQDRHLSSVHACILYQNDAFILVDESTNGTFLEGQSAAIGRGKAVSLSPGMKFRAGPYQIRVDSIQSGQATQTNPFAAARPSSGRPAVATPLRIDTSGASLPKNTSLDPLDHLGGGEPETLAPVASVQMQDLIPEPVSFSAPQVPPSPHDTTRFQGSTAPTVQTSAQPATGQAPMMTPAQPTQILPGMPLQPTPQAAPPVQPPAPAAVPLTPAPAAPLSPAAGSGNVIPEDFLAGLGGAPSAAFTGAPSGQTTSLPDHATLMPAAPASAGTPAPATIPDNIDFGLGSPAPISAPVEPPLPGAPVPAAAPPTSSSTPQPVPPAPPAPEAPLNPLDALKKRRAQREAELAQKAKSRTAAPAAAKAPPPAPAGKPAPPLMPGAAAMPAMSPAISAPPVSAPPVSAPPVSSPKPSQPAASPTPAASALPAKPAPARTAAGGEAASEVFQALLSGLGFANADVPEDEQAEIARATGEMVRELANGLISLLNARKSLKTEFRMYETRIQPEENNPFKHFNVGELAIDEMLFARKGGFLPPSEAAREAFKDLQSHTMLTVAATQRAMRLLFESLSPETLAGEEDDGGLRLRGLGSRRGKFEAAKERHDRLRADFDAVVRQTIAEAFVQVEEDQARQQSKTFWENRKK</sequence>
<dbReference type="Gene3D" id="2.60.200.20">
    <property type="match status" value="1"/>
</dbReference>
<gene>
    <name evidence="3" type="ORF">M0H32_13955</name>
</gene>
<dbReference type="Proteomes" id="UP001431221">
    <property type="component" value="Unassembled WGS sequence"/>
</dbReference>
<feature type="compositionally biased region" description="Low complexity" evidence="1">
    <location>
        <begin position="386"/>
        <end position="398"/>
    </location>
</feature>
<feature type="region of interest" description="Disordered" evidence="1">
    <location>
        <begin position="173"/>
        <end position="248"/>
    </location>
</feature>
<evidence type="ECO:0000313" key="4">
    <source>
        <dbReference type="Proteomes" id="UP001431221"/>
    </source>
</evidence>